<dbReference type="AlphaFoldDB" id="A0A177HPV2"/>
<dbReference type="Proteomes" id="UP000077381">
    <property type="component" value="Unassembled WGS sequence"/>
</dbReference>
<accession>A0A177HPV2</accession>
<dbReference type="InterPro" id="IPR001646">
    <property type="entry name" value="5peptide_repeat"/>
</dbReference>
<reference evidence="2 3" key="1">
    <citation type="submission" date="2015-12" db="EMBL/GenBank/DDBJ databases">
        <title>Genome sequence of Streptomyces sp. G25.</title>
        <authorList>
            <person name="Poehlein A."/>
            <person name="Roettig A."/>
            <person name="Hiessl S."/>
            <person name="Hauschild P."/>
            <person name="Schauer J."/>
            <person name="Madkour M.H."/>
            <person name="Al-Ansari A.M."/>
            <person name="Almakishah N.H."/>
            <person name="Steinbuechel A."/>
            <person name="Daniel R."/>
        </authorList>
    </citation>
    <scope>NUCLEOTIDE SEQUENCE [LARGE SCALE GENOMIC DNA]</scope>
    <source>
        <strain evidence="3">G25(2015)</strain>
    </source>
</reference>
<dbReference type="RefSeq" id="WP_067278866.1">
    <property type="nucleotide sequence ID" value="NZ_LOHS01000084.1"/>
</dbReference>
<organism evidence="2 3">
    <name type="scientific">Streptomyces jeddahensis</name>
    <dbReference type="NCBI Taxonomy" id="1716141"/>
    <lineage>
        <taxon>Bacteria</taxon>
        <taxon>Bacillati</taxon>
        <taxon>Actinomycetota</taxon>
        <taxon>Actinomycetes</taxon>
        <taxon>Kitasatosporales</taxon>
        <taxon>Streptomycetaceae</taxon>
        <taxon>Streptomyces</taxon>
    </lineage>
</organism>
<keyword evidence="3" id="KW-1185">Reference proteome</keyword>
<dbReference type="SUPFAM" id="SSF141571">
    <property type="entry name" value="Pentapeptide repeat-like"/>
    <property type="match status" value="1"/>
</dbReference>
<feature type="domain" description="DinB-like" evidence="1">
    <location>
        <begin position="102"/>
        <end position="244"/>
    </location>
</feature>
<dbReference type="EMBL" id="LOHS01000084">
    <property type="protein sequence ID" value="OAH13042.1"/>
    <property type="molecule type" value="Genomic_DNA"/>
</dbReference>
<dbReference type="Gene3D" id="2.160.20.80">
    <property type="entry name" value="E3 ubiquitin-protein ligase SopA"/>
    <property type="match status" value="1"/>
</dbReference>
<protein>
    <submittedName>
        <fullName evidence="2">DinB superfamily protein</fullName>
    </submittedName>
</protein>
<dbReference type="PATRIC" id="fig|1716141.3.peg.3874"/>
<dbReference type="Gene3D" id="1.20.120.450">
    <property type="entry name" value="dinb family like domain"/>
    <property type="match status" value="1"/>
</dbReference>
<name>A0A177HPV2_9ACTN</name>
<dbReference type="SUPFAM" id="SSF109854">
    <property type="entry name" value="DinB/YfiT-like putative metalloenzymes"/>
    <property type="match status" value="1"/>
</dbReference>
<dbReference type="Pfam" id="PF12867">
    <property type="entry name" value="DinB_2"/>
    <property type="match status" value="1"/>
</dbReference>
<dbReference type="OrthoDB" id="3542438at2"/>
<evidence type="ECO:0000313" key="3">
    <source>
        <dbReference type="Proteomes" id="UP000077381"/>
    </source>
</evidence>
<evidence type="ECO:0000259" key="1">
    <source>
        <dbReference type="Pfam" id="PF12867"/>
    </source>
</evidence>
<evidence type="ECO:0000313" key="2">
    <source>
        <dbReference type="EMBL" id="OAH13042.1"/>
    </source>
</evidence>
<dbReference type="InterPro" id="IPR024775">
    <property type="entry name" value="DinB-like"/>
</dbReference>
<proteinExistence type="predicted"/>
<comment type="caution">
    <text evidence="2">The sequence shown here is derived from an EMBL/GenBank/DDBJ whole genome shotgun (WGS) entry which is preliminary data.</text>
</comment>
<gene>
    <name evidence="2" type="ORF">STSP_36890</name>
</gene>
<dbReference type="Pfam" id="PF00805">
    <property type="entry name" value="Pentapeptide"/>
    <property type="match status" value="1"/>
</dbReference>
<dbReference type="InterPro" id="IPR034660">
    <property type="entry name" value="DinB/YfiT-like"/>
</dbReference>
<dbReference type="STRING" id="1716141.STSP_36890"/>
<sequence length="258" mass="29255">MSDSDVTDLRGREFERADMTGARFTTVSLKGATFRACELHQVVMRGVEMVDATIDGDIHGLVINGVDVAPLVEAELDRRHPDRPKFRTTSPEGFREAWGLNERLWESTVARARRLPPEMLHASVDGEWSFIQTLRHLAFATESWVGRCILGDPSPWHPLSLPWDQMGPRPGVPHDRDARPSLDEALAVRLEAMAMMRRVVDGLTDEQLDRRTEPLVGPGWPDEGETFPVRECLLVVLNAEWWHRMYAERDLAVLEEGD</sequence>